<protein>
    <submittedName>
        <fullName evidence="1">Transcriptional regulator</fullName>
    </submittedName>
</protein>
<gene>
    <name evidence="1" type="ORF">FN961_15175</name>
</gene>
<dbReference type="AlphaFoldDB" id="A0A553JM99"/>
<evidence type="ECO:0000313" key="2">
    <source>
        <dbReference type="Proteomes" id="UP000318126"/>
    </source>
</evidence>
<evidence type="ECO:0000313" key="1">
    <source>
        <dbReference type="EMBL" id="TRY13576.1"/>
    </source>
</evidence>
<comment type="caution">
    <text evidence="1">The sequence shown here is derived from an EMBL/GenBank/DDBJ whole genome shotgun (WGS) entry which is preliminary data.</text>
</comment>
<dbReference type="GO" id="GO:0003677">
    <property type="term" value="F:DNA binding"/>
    <property type="evidence" value="ECO:0007669"/>
    <property type="project" value="InterPro"/>
</dbReference>
<dbReference type="RefSeq" id="WP_144041022.1">
    <property type="nucleotide sequence ID" value="NZ_BMPL01000011.1"/>
</dbReference>
<organism evidence="1 2">
    <name type="scientific">Shewanella hanedai</name>
    <name type="common">Alteromonas hanedai</name>
    <dbReference type="NCBI Taxonomy" id="25"/>
    <lineage>
        <taxon>Bacteria</taxon>
        <taxon>Pseudomonadati</taxon>
        <taxon>Pseudomonadota</taxon>
        <taxon>Gammaproteobacteria</taxon>
        <taxon>Alteromonadales</taxon>
        <taxon>Shewanellaceae</taxon>
        <taxon>Shewanella</taxon>
    </lineage>
</organism>
<name>A0A553JM99_SHEHA</name>
<keyword evidence="2" id="KW-1185">Reference proteome</keyword>
<accession>A0A553JM99</accession>
<reference evidence="2" key="1">
    <citation type="submission" date="2019-07" db="EMBL/GenBank/DDBJ databases">
        <title>Shewanella sp. YLB-08 draft genomic sequence.</title>
        <authorList>
            <person name="Yu L."/>
        </authorList>
    </citation>
    <scope>NUCLEOTIDE SEQUENCE [LARGE SCALE GENOMIC DNA]</scope>
    <source>
        <strain evidence="2">JCM 20706</strain>
    </source>
</reference>
<sequence>MSNWVAILAEQASAHGQEGVAKKLGISKAVVSLLINQKYLGDLERMKRLVEGAYMHRMVECPIVGLIPMHLCDRHQSNKSTSNPVRLRLYRACRSGCEHSSLKVKTQFKRIQVTQLDTAIKQYRAEGTYSRLERQSVSDNGGYKQLCELLRQELIALGHRYNRLLETSQYPRSESDETS</sequence>
<dbReference type="Proteomes" id="UP000318126">
    <property type="component" value="Unassembled WGS sequence"/>
</dbReference>
<dbReference type="OrthoDB" id="6064795at2"/>
<dbReference type="Gene3D" id="1.10.260.40">
    <property type="entry name" value="lambda repressor-like DNA-binding domains"/>
    <property type="match status" value="1"/>
</dbReference>
<proteinExistence type="predicted"/>
<dbReference type="EMBL" id="VKGK01000018">
    <property type="protein sequence ID" value="TRY13576.1"/>
    <property type="molecule type" value="Genomic_DNA"/>
</dbReference>
<dbReference type="InterPro" id="IPR010982">
    <property type="entry name" value="Lambda_DNA-bd_dom_sf"/>
</dbReference>